<dbReference type="InterPro" id="IPR005119">
    <property type="entry name" value="LysR_subst-bd"/>
</dbReference>
<dbReference type="InterPro" id="IPR050950">
    <property type="entry name" value="HTH-type_LysR_regulators"/>
</dbReference>
<evidence type="ECO:0000259" key="5">
    <source>
        <dbReference type="PROSITE" id="PS50931"/>
    </source>
</evidence>
<dbReference type="InterPro" id="IPR036390">
    <property type="entry name" value="WH_DNA-bd_sf"/>
</dbReference>
<evidence type="ECO:0000256" key="2">
    <source>
        <dbReference type="ARBA" id="ARBA00023015"/>
    </source>
</evidence>
<evidence type="ECO:0000313" key="7">
    <source>
        <dbReference type="Proteomes" id="UP001165541"/>
    </source>
</evidence>
<comment type="caution">
    <text evidence="6">The sequence shown here is derived from an EMBL/GenBank/DDBJ whole genome shotgun (WGS) entry which is preliminary data.</text>
</comment>
<dbReference type="PROSITE" id="PS50931">
    <property type="entry name" value="HTH_LYSR"/>
    <property type="match status" value="1"/>
</dbReference>
<dbReference type="RefSeq" id="WP_251780697.1">
    <property type="nucleotide sequence ID" value="NZ_JAMKFE010000017.1"/>
</dbReference>
<keyword evidence="3" id="KW-0238">DNA-binding</keyword>
<organism evidence="6 7">
    <name type="scientific">Caldimonas mangrovi</name>
    <dbReference type="NCBI Taxonomy" id="2944811"/>
    <lineage>
        <taxon>Bacteria</taxon>
        <taxon>Pseudomonadati</taxon>
        <taxon>Pseudomonadota</taxon>
        <taxon>Betaproteobacteria</taxon>
        <taxon>Burkholderiales</taxon>
        <taxon>Sphaerotilaceae</taxon>
        <taxon>Caldimonas</taxon>
    </lineage>
</organism>
<dbReference type="Proteomes" id="UP001165541">
    <property type="component" value="Unassembled WGS sequence"/>
</dbReference>
<dbReference type="PRINTS" id="PR00039">
    <property type="entry name" value="HTHLYSR"/>
</dbReference>
<dbReference type="SUPFAM" id="SSF53850">
    <property type="entry name" value="Periplasmic binding protein-like II"/>
    <property type="match status" value="1"/>
</dbReference>
<dbReference type="InterPro" id="IPR000847">
    <property type="entry name" value="LysR_HTH_N"/>
</dbReference>
<dbReference type="Pfam" id="PF03466">
    <property type="entry name" value="LysR_substrate"/>
    <property type="match status" value="1"/>
</dbReference>
<name>A0ABT0YTY5_9BURK</name>
<evidence type="ECO:0000256" key="3">
    <source>
        <dbReference type="ARBA" id="ARBA00023125"/>
    </source>
</evidence>
<dbReference type="Pfam" id="PF00126">
    <property type="entry name" value="HTH_1"/>
    <property type="match status" value="1"/>
</dbReference>
<gene>
    <name evidence="6" type="ORF">M8A51_22055</name>
</gene>
<dbReference type="Gene3D" id="3.40.190.290">
    <property type="match status" value="1"/>
</dbReference>
<sequence>MDLRQLQYFASIVDAGSFSRAAAALNLAQPSLSRQVALLEADLGQRLLTRTGRGVTPTEAGEALLVHARAMLDIAQRARDELRELHASPGGRVVVGLPPRVASRVSAPLVQRFRAQFPRAVITVSEGLSLHLREWLVAGRLDLALLFDPPASPQLDYRVLTHDPLVLVAPPGHPRLPARVGLAALSNYPLVLPSAPNAIRSLVDAALRPRRVELQVVAEVGAVQTVLSLVAQGVGCTLLPETAVQLADGRPALQCARIGPPVIRNSLVLAVPRARPATRLTRETAQLLCELDFGGTRARGGQPR</sequence>
<keyword evidence="4" id="KW-0804">Transcription</keyword>
<evidence type="ECO:0000313" key="6">
    <source>
        <dbReference type="EMBL" id="MCM5682221.1"/>
    </source>
</evidence>
<accession>A0ABT0YTY5</accession>
<keyword evidence="7" id="KW-1185">Reference proteome</keyword>
<dbReference type="PANTHER" id="PTHR30419">
    <property type="entry name" value="HTH-TYPE TRANSCRIPTIONAL REGULATOR YBHD"/>
    <property type="match status" value="1"/>
</dbReference>
<proteinExistence type="inferred from homology"/>
<evidence type="ECO:0000256" key="4">
    <source>
        <dbReference type="ARBA" id="ARBA00023163"/>
    </source>
</evidence>
<feature type="domain" description="HTH lysR-type" evidence="5">
    <location>
        <begin position="1"/>
        <end position="58"/>
    </location>
</feature>
<evidence type="ECO:0000256" key="1">
    <source>
        <dbReference type="ARBA" id="ARBA00009437"/>
    </source>
</evidence>
<keyword evidence="2" id="KW-0805">Transcription regulation</keyword>
<reference evidence="6" key="1">
    <citation type="submission" date="2022-05" db="EMBL/GenBank/DDBJ databases">
        <title>Schlegelella sp. nov., isolated from mangrove soil.</title>
        <authorList>
            <person name="Liu Y."/>
            <person name="Ge X."/>
            <person name="Liu W."/>
        </authorList>
    </citation>
    <scope>NUCLEOTIDE SEQUENCE</scope>
    <source>
        <strain evidence="6">S2-27</strain>
    </source>
</reference>
<dbReference type="SUPFAM" id="SSF46785">
    <property type="entry name" value="Winged helix' DNA-binding domain"/>
    <property type="match status" value="1"/>
</dbReference>
<dbReference type="EMBL" id="JAMKFE010000017">
    <property type="protein sequence ID" value="MCM5682221.1"/>
    <property type="molecule type" value="Genomic_DNA"/>
</dbReference>
<dbReference type="InterPro" id="IPR036388">
    <property type="entry name" value="WH-like_DNA-bd_sf"/>
</dbReference>
<dbReference type="Gene3D" id="1.10.10.10">
    <property type="entry name" value="Winged helix-like DNA-binding domain superfamily/Winged helix DNA-binding domain"/>
    <property type="match status" value="1"/>
</dbReference>
<comment type="similarity">
    <text evidence="1">Belongs to the LysR transcriptional regulatory family.</text>
</comment>
<protein>
    <submittedName>
        <fullName evidence="6">LysR substrate-binding domain-containing protein</fullName>
    </submittedName>
</protein>